<evidence type="ECO:0000256" key="3">
    <source>
        <dbReference type="ARBA" id="ARBA00007658"/>
    </source>
</evidence>
<keyword evidence="4 9" id="KW-0378">Hydrolase</keyword>
<keyword evidence="10" id="KW-0812">Transmembrane</keyword>
<dbReference type="EC" id="3.2.1.-" evidence="9"/>
<gene>
    <name evidence="11" type="ORF">FUG_LOCUS170327</name>
</gene>
<evidence type="ECO:0000256" key="8">
    <source>
        <dbReference type="PIRSR" id="PIRSR601382-3"/>
    </source>
</evidence>
<evidence type="ECO:0000313" key="11">
    <source>
        <dbReference type="EMBL" id="VIO55436.1"/>
    </source>
</evidence>
<dbReference type="UniPathway" id="UPA00378"/>
<keyword evidence="10" id="KW-0472">Membrane</keyword>
<dbReference type="GO" id="GO:0016020">
    <property type="term" value="C:membrane"/>
    <property type="evidence" value="ECO:0007669"/>
    <property type="project" value="InterPro"/>
</dbReference>
<dbReference type="InterPro" id="IPR012341">
    <property type="entry name" value="6hp_glycosidase-like_sf"/>
</dbReference>
<dbReference type="GO" id="GO:0005509">
    <property type="term" value="F:calcium ion binding"/>
    <property type="evidence" value="ECO:0007669"/>
    <property type="project" value="InterPro"/>
</dbReference>
<keyword evidence="10" id="KW-1133">Transmembrane helix</keyword>
<evidence type="ECO:0000256" key="1">
    <source>
        <dbReference type="ARBA" id="ARBA00001913"/>
    </source>
</evidence>
<evidence type="ECO:0000256" key="10">
    <source>
        <dbReference type="SAM" id="Phobius"/>
    </source>
</evidence>
<evidence type="ECO:0000256" key="4">
    <source>
        <dbReference type="ARBA" id="ARBA00022801"/>
    </source>
</evidence>
<feature type="active site" description="Proton donor" evidence="6">
    <location>
        <position position="178"/>
    </location>
</feature>
<keyword evidence="9" id="KW-0326">Glycosidase</keyword>
<dbReference type="PANTHER" id="PTHR11742">
    <property type="entry name" value="MANNOSYL-OLIGOSACCHARIDE ALPHA-1,2-MANNOSIDASE-RELATED"/>
    <property type="match status" value="1"/>
</dbReference>
<feature type="disulfide bond" evidence="8">
    <location>
        <begin position="386"/>
        <end position="415"/>
    </location>
</feature>
<comment type="cofactor">
    <cofactor evidence="1 7">
        <name>Ca(2+)</name>
        <dbReference type="ChEBI" id="CHEBI:29108"/>
    </cofactor>
</comment>
<dbReference type="GO" id="GO:0004571">
    <property type="term" value="F:mannosyl-oligosaccharide 1,2-alpha-mannosidase activity"/>
    <property type="evidence" value="ECO:0007669"/>
    <property type="project" value="InterPro"/>
</dbReference>
<comment type="similarity">
    <text evidence="3 9">Belongs to the glycosyl hydrolase 47 family.</text>
</comment>
<sequence>MGVALPFTASRALLSLFIAVVVFYCFFHQIPTYRTPKINFIPSSYDWSRHKLQHPVELSSMVKPPRGSPVNLPRIQHDFSNPELRKRELATADVRRKEILQAFKKTWKSYEKHAWGHDELKPLSLQGSDPFGGWAATICDNLDTLWLMGLKREFYKAVDYVSRMDWDLPTSNGFNVFETTIRHLGGLLAAYELSGESALLAKAIEVGDLLYATFDNEEHMPPHTIHFSDLKDGKGRPEPRQSTASLGSMSMEFTRLSQQTGNPKYYDAIDFITKAFERTQNETSIPGLWPIQINAQDGFKVTDNTFGLGANGDSLYEYLIKEYVLLQGLEPKYEKMYLKAADAAIEHLIFRPMLPEKEDVLMLGEATASPRTKEVRLRTDVEHLTCFAGGMYALGGRALGRDDHVTIGEKLARGCAKAYSAYPTGLMPEIVHVERCPTLEPCEFNPSSQKEPLGFRARDTTYLLRPETIESIFYMYRITGKEEFRDIAWDMWLAVRAAAETDEAFAAVMDVNADGEIKHKDSMESFWMAETLKYFYLIFADEELVSLDEWVFNTEAHPLRRMASCGKRLRAGLGCGHGSRGVDKAMSHQQTTT</sequence>
<dbReference type="Gene3D" id="1.50.10.10">
    <property type="match status" value="1"/>
</dbReference>
<dbReference type="GO" id="GO:0036503">
    <property type="term" value="P:ERAD pathway"/>
    <property type="evidence" value="ECO:0007669"/>
    <property type="project" value="UniProtKB-ARBA"/>
</dbReference>
<organism evidence="11">
    <name type="scientific">Gibberella zeae</name>
    <name type="common">Wheat head blight fungus</name>
    <name type="synonym">Fusarium graminearum</name>
    <dbReference type="NCBI Taxonomy" id="5518"/>
    <lineage>
        <taxon>Eukaryota</taxon>
        <taxon>Fungi</taxon>
        <taxon>Dikarya</taxon>
        <taxon>Ascomycota</taxon>
        <taxon>Pezizomycotina</taxon>
        <taxon>Sordariomycetes</taxon>
        <taxon>Hypocreomycetidae</taxon>
        <taxon>Hypocreales</taxon>
        <taxon>Nectriaceae</taxon>
        <taxon>Fusarium</taxon>
    </lineage>
</organism>
<dbReference type="EMBL" id="CAAKMV010000120">
    <property type="protein sequence ID" value="VIO55436.1"/>
    <property type="molecule type" value="Genomic_DNA"/>
</dbReference>
<evidence type="ECO:0000256" key="5">
    <source>
        <dbReference type="ARBA" id="ARBA00023157"/>
    </source>
</evidence>
<dbReference type="AlphaFoldDB" id="A0A4E9DF13"/>
<protein>
    <recommendedName>
        <fullName evidence="9">alpha-1,2-Mannosidase</fullName>
        <ecNumber evidence="9">3.2.1.-</ecNumber>
    </recommendedName>
</protein>
<comment type="pathway">
    <text evidence="2">Protein modification; protein glycosylation.</text>
</comment>
<reference evidence="11" key="1">
    <citation type="submission" date="2019-04" db="EMBL/GenBank/DDBJ databases">
        <authorList>
            <person name="Melise S."/>
            <person name="Noan J."/>
            <person name="Okalmin O."/>
        </authorList>
    </citation>
    <scope>NUCLEOTIDE SEQUENCE</scope>
    <source>
        <strain evidence="11">FN9</strain>
    </source>
</reference>
<evidence type="ECO:0000256" key="7">
    <source>
        <dbReference type="PIRSR" id="PIRSR601382-2"/>
    </source>
</evidence>
<dbReference type="PANTHER" id="PTHR11742:SF89">
    <property type="entry name" value="ALPHA-1,2-MANNOSIDASE"/>
    <property type="match status" value="1"/>
</dbReference>
<proteinExistence type="inferred from homology"/>
<feature type="active site" evidence="6">
    <location>
        <position position="467"/>
    </location>
</feature>
<feature type="transmembrane region" description="Helical" evidence="10">
    <location>
        <begin position="12"/>
        <end position="30"/>
    </location>
</feature>
<dbReference type="GO" id="GO:0005975">
    <property type="term" value="P:carbohydrate metabolic process"/>
    <property type="evidence" value="ECO:0007669"/>
    <property type="project" value="InterPro"/>
</dbReference>
<evidence type="ECO:0000256" key="6">
    <source>
        <dbReference type="PIRSR" id="PIRSR601382-1"/>
    </source>
</evidence>
<feature type="active site" description="Proton donor" evidence="6">
    <location>
        <position position="429"/>
    </location>
</feature>
<dbReference type="InterPro" id="IPR036026">
    <property type="entry name" value="Seven-hairpin_glycosidases"/>
</dbReference>
<feature type="binding site" evidence="7">
    <location>
        <position position="554"/>
    </location>
    <ligand>
        <name>Ca(2+)</name>
        <dbReference type="ChEBI" id="CHEBI:29108"/>
    </ligand>
</feature>
<dbReference type="SUPFAM" id="SSF48225">
    <property type="entry name" value="Seven-hairpin glycosidases"/>
    <property type="match status" value="1"/>
</dbReference>
<keyword evidence="7" id="KW-0106">Calcium</keyword>
<evidence type="ECO:0000256" key="9">
    <source>
        <dbReference type="RuleBase" id="RU361193"/>
    </source>
</evidence>
<evidence type="ECO:0000256" key="2">
    <source>
        <dbReference type="ARBA" id="ARBA00004922"/>
    </source>
</evidence>
<dbReference type="InterPro" id="IPR050749">
    <property type="entry name" value="Glycosyl_Hydrolase_47"/>
</dbReference>
<keyword evidence="7" id="KW-0479">Metal-binding</keyword>
<name>A0A4E9DF13_GIBZA</name>
<dbReference type="Pfam" id="PF01532">
    <property type="entry name" value="Glyco_hydro_47"/>
    <property type="match status" value="1"/>
</dbReference>
<dbReference type="GO" id="GO:0005783">
    <property type="term" value="C:endoplasmic reticulum"/>
    <property type="evidence" value="ECO:0007669"/>
    <property type="project" value="TreeGrafter"/>
</dbReference>
<keyword evidence="5 8" id="KW-1015">Disulfide bond</keyword>
<dbReference type="InterPro" id="IPR001382">
    <property type="entry name" value="Glyco_hydro_47"/>
</dbReference>
<feature type="active site" evidence="6">
    <location>
        <position position="313"/>
    </location>
</feature>
<dbReference type="PRINTS" id="PR00747">
    <property type="entry name" value="GLYHDRLASE47"/>
</dbReference>
<accession>A0A4E9DF13</accession>